<accession>A0ABV9V673</accession>
<evidence type="ECO:0000313" key="3">
    <source>
        <dbReference type="Proteomes" id="UP001595908"/>
    </source>
</evidence>
<evidence type="ECO:0000313" key="2">
    <source>
        <dbReference type="EMBL" id="MFC4978622.1"/>
    </source>
</evidence>
<keyword evidence="1" id="KW-1133">Transmembrane helix</keyword>
<reference evidence="3" key="1">
    <citation type="journal article" date="2019" name="Int. J. Syst. Evol. Microbiol.">
        <title>The Global Catalogue of Microorganisms (GCM) 10K type strain sequencing project: providing services to taxonomists for standard genome sequencing and annotation.</title>
        <authorList>
            <consortium name="The Broad Institute Genomics Platform"/>
            <consortium name="The Broad Institute Genome Sequencing Center for Infectious Disease"/>
            <person name="Wu L."/>
            <person name="Ma J."/>
        </authorList>
    </citation>
    <scope>NUCLEOTIDE SEQUENCE [LARGE SCALE GENOMIC DNA]</scope>
    <source>
        <strain evidence="3">ICMP 257</strain>
    </source>
</reference>
<comment type="caution">
    <text evidence="2">The sequence shown here is derived from an EMBL/GenBank/DDBJ whole genome shotgun (WGS) entry which is preliminary data.</text>
</comment>
<dbReference type="RefSeq" id="WP_033299749.1">
    <property type="nucleotide sequence ID" value="NZ_JBFAGR010000008.1"/>
</dbReference>
<name>A0ABV9V673_STRAZ</name>
<proteinExistence type="predicted"/>
<keyword evidence="1" id="KW-0812">Transmembrane</keyword>
<dbReference type="GeneID" id="31233291"/>
<dbReference type="Proteomes" id="UP001595908">
    <property type="component" value="Unassembled WGS sequence"/>
</dbReference>
<dbReference type="EMBL" id="JBHSJE010000002">
    <property type="protein sequence ID" value="MFC4978622.1"/>
    <property type="molecule type" value="Genomic_DNA"/>
</dbReference>
<organism evidence="2 3">
    <name type="scientific">Streptomyces atroolivaceus</name>
    <dbReference type="NCBI Taxonomy" id="66869"/>
    <lineage>
        <taxon>Bacteria</taxon>
        <taxon>Bacillati</taxon>
        <taxon>Actinomycetota</taxon>
        <taxon>Actinomycetes</taxon>
        <taxon>Kitasatosporales</taxon>
        <taxon>Streptomycetaceae</taxon>
        <taxon>Streptomyces</taxon>
    </lineage>
</organism>
<keyword evidence="3" id="KW-1185">Reference proteome</keyword>
<gene>
    <name evidence="2" type="ORF">ACFPL4_09585</name>
</gene>
<feature type="transmembrane region" description="Helical" evidence="1">
    <location>
        <begin position="6"/>
        <end position="29"/>
    </location>
</feature>
<keyword evidence="1" id="KW-0472">Membrane</keyword>
<sequence length="177" mass="19703">MSAATAAMITAVVGVLGTLFAPVVTSRVAKRQRAEERRVEERRRHFEERRAAYTSMNRATRHFHTLLKDALHRMRDGVYTDEDRAGLEEGRRDYRDSYAEAQMIVPDAVLAASRRLNVILAGVDAALKRVDRGLPRDGETAERLLLELGAADPELTAMHHVMRQDLGAPGRSAAEDA</sequence>
<protein>
    <recommendedName>
        <fullName evidence="4">Secreted protein</fullName>
    </recommendedName>
</protein>
<evidence type="ECO:0000256" key="1">
    <source>
        <dbReference type="SAM" id="Phobius"/>
    </source>
</evidence>
<evidence type="ECO:0008006" key="4">
    <source>
        <dbReference type="Google" id="ProtNLM"/>
    </source>
</evidence>